<name>A2ERZ1_TRIV3</name>
<dbReference type="AlphaFoldDB" id="A2ERZ1"/>
<accession>A2ERZ1</accession>
<dbReference type="RefSeq" id="XP_001316809.1">
    <property type="nucleotide sequence ID" value="XM_001316774.1"/>
</dbReference>
<keyword evidence="3" id="KW-1185">Reference proteome</keyword>
<dbReference type="InParanoid" id="A2ERZ1"/>
<gene>
    <name evidence="2" type="ORF">TVAG_233220</name>
</gene>
<dbReference type="KEGG" id="tva:4762449"/>
<dbReference type="VEuPathDB" id="TrichDB:TVAG_233220"/>
<dbReference type="VEuPathDB" id="TrichDB:TVAGG3_0486770"/>
<feature type="region of interest" description="Disordered" evidence="1">
    <location>
        <begin position="200"/>
        <end position="221"/>
    </location>
</feature>
<evidence type="ECO:0000256" key="1">
    <source>
        <dbReference type="SAM" id="MobiDB-lite"/>
    </source>
</evidence>
<dbReference type="EMBL" id="DS113471">
    <property type="protein sequence ID" value="EAY04586.1"/>
    <property type="molecule type" value="Genomic_DNA"/>
</dbReference>
<reference evidence="2" key="2">
    <citation type="journal article" date="2007" name="Science">
        <title>Draft genome sequence of the sexually transmitted pathogen Trichomonas vaginalis.</title>
        <authorList>
            <person name="Carlton J.M."/>
            <person name="Hirt R.P."/>
            <person name="Silva J.C."/>
            <person name="Delcher A.L."/>
            <person name="Schatz M."/>
            <person name="Zhao Q."/>
            <person name="Wortman J.R."/>
            <person name="Bidwell S.L."/>
            <person name="Alsmark U.C.M."/>
            <person name="Besteiro S."/>
            <person name="Sicheritz-Ponten T."/>
            <person name="Noel C.J."/>
            <person name="Dacks J.B."/>
            <person name="Foster P.G."/>
            <person name="Simillion C."/>
            <person name="Van de Peer Y."/>
            <person name="Miranda-Saavedra D."/>
            <person name="Barton G.J."/>
            <person name="Westrop G.D."/>
            <person name="Mueller S."/>
            <person name="Dessi D."/>
            <person name="Fiori P.L."/>
            <person name="Ren Q."/>
            <person name="Paulsen I."/>
            <person name="Zhang H."/>
            <person name="Bastida-Corcuera F.D."/>
            <person name="Simoes-Barbosa A."/>
            <person name="Brown M.T."/>
            <person name="Hayes R.D."/>
            <person name="Mukherjee M."/>
            <person name="Okumura C.Y."/>
            <person name="Schneider R."/>
            <person name="Smith A.J."/>
            <person name="Vanacova S."/>
            <person name="Villalvazo M."/>
            <person name="Haas B.J."/>
            <person name="Pertea M."/>
            <person name="Feldblyum T.V."/>
            <person name="Utterback T.R."/>
            <person name="Shu C.L."/>
            <person name="Osoegawa K."/>
            <person name="de Jong P.J."/>
            <person name="Hrdy I."/>
            <person name="Horvathova L."/>
            <person name="Zubacova Z."/>
            <person name="Dolezal P."/>
            <person name="Malik S.B."/>
            <person name="Logsdon J.M. Jr."/>
            <person name="Henze K."/>
            <person name="Gupta A."/>
            <person name="Wang C.C."/>
            <person name="Dunne R.L."/>
            <person name="Upcroft J.A."/>
            <person name="Upcroft P."/>
            <person name="White O."/>
            <person name="Salzberg S.L."/>
            <person name="Tang P."/>
            <person name="Chiu C.-H."/>
            <person name="Lee Y.-S."/>
            <person name="Embley T.M."/>
            <person name="Coombs G.H."/>
            <person name="Mottram J.C."/>
            <person name="Tachezy J."/>
            <person name="Fraser-Liggett C.M."/>
            <person name="Johnson P.J."/>
        </authorList>
    </citation>
    <scope>NUCLEOTIDE SEQUENCE [LARGE SCALE GENOMIC DNA]</scope>
    <source>
        <strain evidence="2">G3</strain>
    </source>
</reference>
<organism evidence="2 3">
    <name type="scientific">Trichomonas vaginalis (strain ATCC PRA-98 / G3)</name>
    <dbReference type="NCBI Taxonomy" id="412133"/>
    <lineage>
        <taxon>Eukaryota</taxon>
        <taxon>Metamonada</taxon>
        <taxon>Parabasalia</taxon>
        <taxon>Trichomonadida</taxon>
        <taxon>Trichomonadidae</taxon>
        <taxon>Trichomonas</taxon>
    </lineage>
</organism>
<dbReference type="Proteomes" id="UP000001542">
    <property type="component" value="Unassembled WGS sequence"/>
</dbReference>
<proteinExistence type="predicted"/>
<sequence>MTKYFDEVLKFIYSLRPELYIIPVSKQLMRIAQQNTQLFKQNKSTRIKCHKTKQTYKNCFVKVNYQTNFEFTSLQNQLIELFEQKNINIHDQYIAELGFYFDDYTQQNTGNTEKYIVGYFYFAFAKDISNSLISRDDYKRLINWDRPLEENNYLVNDRQTNKSAIFDDDDDFSDLQSIKKNIATSQPLVIPTPIKLLPKDESDSDDFSDLPMANQSNNKPIPLQIQPVQKLPLPTQKEPQLQLSVKTDSSNKTDLTLRPSTIIKSPKNNIKMPDKVDFDFINDPDYVPQQTKQRSFPSPPMRKNSMRISTKSKYHTLELNSALLAKSGLSKSQTKLLILREDDADDSNYN</sequence>
<protein>
    <submittedName>
        <fullName evidence="2">Uncharacterized protein</fullName>
    </submittedName>
</protein>
<reference evidence="2" key="1">
    <citation type="submission" date="2006-10" db="EMBL/GenBank/DDBJ databases">
        <authorList>
            <person name="Amadeo P."/>
            <person name="Zhao Q."/>
            <person name="Wortman J."/>
            <person name="Fraser-Liggett C."/>
            <person name="Carlton J."/>
        </authorList>
    </citation>
    <scope>NUCLEOTIDE SEQUENCE</scope>
    <source>
        <strain evidence="2">G3</strain>
    </source>
</reference>
<evidence type="ECO:0000313" key="3">
    <source>
        <dbReference type="Proteomes" id="UP000001542"/>
    </source>
</evidence>
<evidence type="ECO:0000313" key="2">
    <source>
        <dbReference type="EMBL" id="EAY04586.1"/>
    </source>
</evidence>